<dbReference type="PANTHER" id="PTHR11709">
    <property type="entry name" value="MULTI-COPPER OXIDASE"/>
    <property type="match status" value="1"/>
</dbReference>
<dbReference type="CDD" id="cd13896">
    <property type="entry name" value="CuRO_3_CopA"/>
    <property type="match status" value="1"/>
</dbReference>
<keyword evidence="3" id="KW-0186">Copper</keyword>
<dbReference type="PROSITE" id="PS00079">
    <property type="entry name" value="MULTICOPPER_OXIDASE1"/>
    <property type="match status" value="1"/>
</dbReference>
<protein>
    <submittedName>
        <fullName evidence="8">Copper resistance system multicopper oxidase</fullName>
    </submittedName>
</protein>
<evidence type="ECO:0000259" key="7">
    <source>
        <dbReference type="Pfam" id="PF07732"/>
    </source>
</evidence>
<feature type="region of interest" description="Disordered" evidence="4">
    <location>
        <begin position="431"/>
        <end position="452"/>
    </location>
</feature>
<dbReference type="InterPro" id="IPR008972">
    <property type="entry name" value="Cupredoxin"/>
</dbReference>
<dbReference type="InterPro" id="IPR006311">
    <property type="entry name" value="TAT_signal"/>
</dbReference>
<feature type="compositionally biased region" description="Low complexity" evidence="4">
    <location>
        <begin position="436"/>
        <end position="447"/>
    </location>
</feature>
<dbReference type="InterPro" id="IPR033138">
    <property type="entry name" value="Cu_oxidase_CS"/>
</dbReference>
<dbReference type="OrthoDB" id="9757546at2"/>
<dbReference type="CDD" id="cd13848">
    <property type="entry name" value="CuRO_1_CopA"/>
    <property type="match status" value="1"/>
</dbReference>
<keyword evidence="9" id="KW-1185">Reference proteome</keyword>
<dbReference type="PROSITE" id="PS00080">
    <property type="entry name" value="MULTICOPPER_OXIDASE2"/>
    <property type="match status" value="1"/>
</dbReference>
<dbReference type="InterPro" id="IPR001117">
    <property type="entry name" value="Cu-oxidase_2nd"/>
</dbReference>
<evidence type="ECO:0000256" key="3">
    <source>
        <dbReference type="ARBA" id="ARBA00023008"/>
    </source>
</evidence>
<dbReference type="InterPro" id="IPR011706">
    <property type="entry name" value="Cu-oxidase_C"/>
</dbReference>
<gene>
    <name evidence="8" type="ORF">CW354_18550</name>
</gene>
<dbReference type="InterPro" id="IPR011707">
    <property type="entry name" value="Cu-oxidase-like_N"/>
</dbReference>
<name>A0A2S7K1K1_9PROT</name>
<feature type="domain" description="Plastocyanin-like" evidence="5">
    <location>
        <begin position="226"/>
        <end position="333"/>
    </location>
</feature>
<dbReference type="EMBL" id="PJCH01000015">
    <property type="protein sequence ID" value="PQA86341.1"/>
    <property type="molecule type" value="Genomic_DNA"/>
</dbReference>
<feature type="region of interest" description="Disordered" evidence="4">
    <location>
        <begin position="639"/>
        <end position="676"/>
    </location>
</feature>
<proteinExistence type="predicted"/>
<dbReference type="NCBIfam" id="TIGR01480">
    <property type="entry name" value="copper_res_A"/>
    <property type="match status" value="1"/>
</dbReference>
<evidence type="ECO:0000256" key="4">
    <source>
        <dbReference type="SAM" id="MobiDB-lite"/>
    </source>
</evidence>
<dbReference type="GO" id="GO:0005507">
    <property type="term" value="F:copper ion binding"/>
    <property type="evidence" value="ECO:0007669"/>
    <property type="project" value="InterPro"/>
</dbReference>
<organism evidence="8 9">
    <name type="scientific">Hyphococcus luteus</name>
    <dbReference type="NCBI Taxonomy" id="2058213"/>
    <lineage>
        <taxon>Bacteria</taxon>
        <taxon>Pseudomonadati</taxon>
        <taxon>Pseudomonadota</taxon>
        <taxon>Alphaproteobacteria</taxon>
        <taxon>Parvularculales</taxon>
        <taxon>Parvularculaceae</taxon>
        <taxon>Hyphococcus</taxon>
    </lineage>
</organism>
<evidence type="ECO:0000313" key="8">
    <source>
        <dbReference type="EMBL" id="PQA86341.1"/>
    </source>
</evidence>
<keyword evidence="1" id="KW-0479">Metal-binding</keyword>
<evidence type="ECO:0000256" key="1">
    <source>
        <dbReference type="ARBA" id="ARBA00022723"/>
    </source>
</evidence>
<feature type="domain" description="Plastocyanin-like" evidence="7">
    <location>
        <begin position="58"/>
        <end position="161"/>
    </location>
</feature>
<sequence>MYSRRRFMQAGAAGGVIASATGLLPAWAKSASAGNTGIFELAGNSFDLTVGHSAVEIGKRRGHAITVNGTVPGPLLRFREGEKLTLRVKNMLDEDTSIHWHGLLVPFYMDGVPGVSFPGIKPGETFTYEYAVPQYGTYWYHSHSGLQEQAGHYGPIIIDPASADPVTSDREYVLVLSDWSFEHPHKVFARVKKDMEVYNFQQRTIGDFVSDVGKNGLGATLEDRAMWGQMRMSPTDISDVTAAAYTYLINGHATADNWTGIFNPGERVRLRIINASAMTIFNFRIPGLPMTVVAADGLNVRPVETDEFQIGVAETYDVIVEPKRARAFPIVAESIDRSGQVVATFAPEPDMRATAPLLRDRPTLTHKDMGMAAMAGMNHGGMDHGAMASGSKAPGPNVQGSMDHAAMGHGTSADTNDGAVKPDMASMPGMSEDKSGMSSMSHDMSGGAMQEHNHKTDAGVDNVAMAPTNRLDEPGLGLEDVPHRALRYSQLRSLDPNPDTRAPEREMEIHLTGNMERYMWSFDGVKFSAVEKPIIFHEGERLRVTLVNDTMMTHPIHLHGMFFDLVVDEGDHKPRKHTVNVKPGDKLSFDVSAEHVGDWAFHCHLLFHMHAGMMQVVSLLPRDGAAPIAPDEMKMDHKAMGHEGMDHGSMKMSDETMKPREISSPDHSKMTHGSEH</sequence>
<dbReference type="Gene3D" id="2.60.40.420">
    <property type="entry name" value="Cupredoxins - blue copper proteins"/>
    <property type="match status" value="3"/>
</dbReference>
<dbReference type="GO" id="GO:0042597">
    <property type="term" value="C:periplasmic space"/>
    <property type="evidence" value="ECO:0007669"/>
    <property type="project" value="InterPro"/>
</dbReference>
<dbReference type="GO" id="GO:0016491">
    <property type="term" value="F:oxidoreductase activity"/>
    <property type="evidence" value="ECO:0007669"/>
    <property type="project" value="UniProtKB-KW"/>
</dbReference>
<dbReference type="InterPro" id="IPR006376">
    <property type="entry name" value="Cu-R_CopA"/>
</dbReference>
<dbReference type="SUPFAM" id="SSF49503">
    <property type="entry name" value="Cupredoxins"/>
    <property type="match status" value="3"/>
</dbReference>
<accession>A0A2S7K1K1</accession>
<dbReference type="InterPro" id="IPR002355">
    <property type="entry name" value="Cu_oxidase_Cu_BS"/>
</dbReference>
<evidence type="ECO:0000313" key="9">
    <source>
        <dbReference type="Proteomes" id="UP000239504"/>
    </source>
</evidence>
<dbReference type="Pfam" id="PF07732">
    <property type="entry name" value="Cu-oxidase_3"/>
    <property type="match status" value="1"/>
</dbReference>
<reference evidence="8 9" key="1">
    <citation type="submission" date="2017-12" db="EMBL/GenBank/DDBJ databases">
        <authorList>
            <person name="Hurst M.R.H."/>
        </authorList>
    </citation>
    <scope>NUCLEOTIDE SEQUENCE [LARGE SCALE GENOMIC DNA]</scope>
    <source>
        <strain evidence="8 9">SY-3-19</strain>
    </source>
</reference>
<evidence type="ECO:0000256" key="2">
    <source>
        <dbReference type="ARBA" id="ARBA00023002"/>
    </source>
</evidence>
<dbReference type="InterPro" id="IPR034284">
    <property type="entry name" value="CuRO_1_CopA"/>
</dbReference>
<evidence type="ECO:0000259" key="6">
    <source>
        <dbReference type="Pfam" id="PF07731"/>
    </source>
</evidence>
<evidence type="ECO:0000259" key="5">
    <source>
        <dbReference type="Pfam" id="PF00394"/>
    </source>
</evidence>
<dbReference type="RefSeq" id="WP_104831553.1">
    <property type="nucleotide sequence ID" value="NZ_PJCH01000015.1"/>
</dbReference>
<dbReference type="CDD" id="cd13874">
    <property type="entry name" value="CuRO_2_CopA"/>
    <property type="match status" value="1"/>
</dbReference>
<dbReference type="AlphaFoldDB" id="A0A2S7K1K1"/>
<dbReference type="Proteomes" id="UP000239504">
    <property type="component" value="Unassembled WGS sequence"/>
</dbReference>
<dbReference type="InterPro" id="IPR034279">
    <property type="entry name" value="CuRO_3_CopA"/>
</dbReference>
<feature type="domain" description="Plastocyanin-like" evidence="6">
    <location>
        <begin position="502"/>
        <end position="617"/>
    </location>
</feature>
<dbReference type="Pfam" id="PF07731">
    <property type="entry name" value="Cu-oxidase_2"/>
    <property type="match status" value="1"/>
</dbReference>
<comment type="caution">
    <text evidence="8">The sequence shown here is derived from an EMBL/GenBank/DDBJ whole genome shotgun (WGS) entry which is preliminary data.</text>
</comment>
<dbReference type="PANTHER" id="PTHR11709:SF394">
    <property type="entry name" value="FI03373P-RELATED"/>
    <property type="match status" value="1"/>
</dbReference>
<dbReference type="Pfam" id="PF00394">
    <property type="entry name" value="Cu-oxidase"/>
    <property type="match status" value="1"/>
</dbReference>
<dbReference type="InterPro" id="IPR045087">
    <property type="entry name" value="Cu-oxidase_fam"/>
</dbReference>
<dbReference type="InterPro" id="IPR034282">
    <property type="entry name" value="CuRO_2_CopA"/>
</dbReference>
<keyword evidence="2" id="KW-0560">Oxidoreductase</keyword>
<dbReference type="PROSITE" id="PS51318">
    <property type="entry name" value="TAT"/>
    <property type="match status" value="1"/>
</dbReference>